<protein>
    <recommendedName>
        <fullName evidence="1">Metallo-beta-lactamase domain-containing protein</fullName>
    </recommendedName>
</protein>
<evidence type="ECO:0000259" key="1">
    <source>
        <dbReference type="Pfam" id="PF12706"/>
    </source>
</evidence>
<dbReference type="PANTHER" id="PTHR43546">
    <property type="entry name" value="UPF0173 METAL-DEPENDENT HYDROLASE MJ1163-RELATED"/>
    <property type="match status" value="1"/>
</dbReference>
<sequence length="274" mass="29800">MTVANRIDKLEVGVRSVAFWGLGQVGVAIKGPTGVIYVDPYLTDSDGTGGTLPRTFPPPLAPHEVTNADAVLLTHNHVDHTDSETVMPLAEASPDARFVASFTAHDTLTEAGLDKDRLVVPEVGNVLSVAGATVTAIPSAHTGLEYNPERGYPYLGYVIEWGGVTIYHAGDTVIYDGLIKALSPWHIDVAFVPINGRDYFRTKNGIVGNTDFREAAELAETLDVGVIVPTHYDLLAFNAADPGHFVSYLYRLNPSRRHKILRPGELFYFVRETS</sequence>
<dbReference type="InterPro" id="IPR001279">
    <property type="entry name" value="Metallo-B-lactamas"/>
</dbReference>
<dbReference type="Gene3D" id="3.60.15.10">
    <property type="entry name" value="Ribonuclease Z/Hydroxyacylglutathione hydrolase-like"/>
    <property type="match status" value="1"/>
</dbReference>
<dbReference type="InterPro" id="IPR036866">
    <property type="entry name" value="RibonucZ/Hydroxyglut_hydro"/>
</dbReference>
<feature type="domain" description="Metallo-beta-lactamase" evidence="1">
    <location>
        <begin position="36"/>
        <end position="232"/>
    </location>
</feature>
<organism evidence="2">
    <name type="scientific">uncultured Rubrobacteraceae bacterium</name>
    <dbReference type="NCBI Taxonomy" id="349277"/>
    <lineage>
        <taxon>Bacteria</taxon>
        <taxon>Bacillati</taxon>
        <taxon>Actinomycetota</taxon>
        <taxon>Rubrobacteria</taxon>
        <taxon>Rubrobacterales</taxon>
        <taxon>Rubrobacteraceae</taxon>
        <taxon>environmental samples</taxon>
    </lineage>
</organism>
<dbReference type="AlphaFoldDB" id="A0A6J4QJ73"/>
<evidence type="ECO:0000313" key="2">
    <source>
        <dbReference type="EMBL" id="CAA9441443.1"/>
    </source>
</evidence>
<proteinExistence type="predicted"/>
<accession>A0A6J4QJ73</accession>
<dbReference type="EMBL" id="CADCVE010000010">
    <property type="protein sequence ID" value="CAA9441443.1"/>
    <property type="molecule type" value="Genomic_DNA"/>
</dbReference>
<name>A0A6J4QJ73_9ACTN</name>
<gene>
    <name evidence="2" type="ORF">AVDCRST_MAG28-438</name>
</gene>
<dbReference type="SUPFAM" id="SSF56281">
    <property type="entry name" value="Metallo-hydrolase/oxidoreductase"/>
    <property type="match status" value="1"/>
</dbReference>
<reference evidence="2" key="1">
    <citation type="submission" date="2020-02" db="EMBL/GenBank/DDBJ databases">
        <authorList>
            <person name="Meier V. D."/>
        </authorList>
    </citation>
    <scope>NUCLEOTIDE SEQUENCE</scope>
    <source>
        <strain evidence="2">AVDCRST_MAG28</strain>
    </source>
</reference>
<dbReference type="Pfam" id="PF12706">
    <property type="entry name" value="Lactamase_B_2"/>
    <property type="match status" value="1"/>
</dbReference>
<dbReference type="InterPro" id="IPR050114">
    <property type="entry name" value="UPF0173_UPF0282_UlaG_hydrolase"/>
</dbReference>